<protein>
    <submittedName>
        <fullName evidence="2">Uncharacterized protein</fullName>
    </submittedName>
</protein>
<feature type="compositionally biased region" description="Low complexity" evidence="1">
    <location>
        <begin position="61"/>
        <end position="85"/>
    </location>
</feature>
<dbReference type="OrthoDB" id="4328688at2"/>
<dbReference type="Proteomes" id="UP000031526">
    <property type="component" value="Chromosome"/>
</dbReference>
<accession>A0A0B5DUD2</accession>
<dbReference type="EMBL" id="CP009313">
    <property type="protein sequence ID" value="AJE44291.1"/>
    <property type="molecule type" value="Genomic_DNA"/>
</dbReference>
<gene>
    <name evidence="3" type="ORF">CP978_33370</name>
    <name evidence="2" type="ORF">SNOD_33130</name>
</gene>
<dbReference type="STRING" id="40318.SNOD_33130"/>
<sequence>MRVSNPCLKDGLETGRQSAGKKEGGRFGRGFGGLLAAVLIAAAVSGCGGDDKSDKSDKADSTASTPSAPASPSAEASSETEPAATHQAEPSTLLTLSGSGTKNASAFKAGDEWTLSYTFDCTKAMAAVGGKGNFIVFDKEDKLVNELDKSGKGSTQQHTAGTHQLQIISECEWTVKVTG</sequence>
<reference evidence="4" key="1">
    <citation type="submission" date="2014-09" db="EMBL/GenBank/DDBJ databases">
        <title>Sequence of the Streptomyces nodosus genome.</title>
        <authorList>
            <person name="Sweeney P."/>
            <person name="Stephens N."/>
            <person name="Murphy C."/>
            <person name="Caffrey P."/>
        </authorList>
    </citation>
    <scope>NUCLEOTIDE SEQUENCE [LARGE SCALE GENOMIC DNA]</scope>
    <source>
        <strain evidence="4">ATCC 14899</strain>
    </source>
</reference>
<feature type="region of interest" description="Disordered" evidence="1">
    <location>
        <begin position="1"/>
        <end position="25"/>
    </location>
</feature>
<feature type="region of interest" description="Disordered" evidence="1">
    <location>
        <begin position="47"/>
        <end position="98"/>
    </location>
</feature>
<dbReference type="RefSeq" id="WP_043447281.1">
    <property type="nucleotide sequence ID" value="NZ_CP009313.1"/>
</dbReference>
<evidence type="ECO:0000313" key="3">
    <source>
        <dbReference type="EMBL" id="QEV42781.1"/>
    </source>
</evidence>
<evidence type="ECO:0000313" key="5">
    <source>
        <dbReference type="Proteomes" id="UP000325763"/>
    </source>
</evidence>
<evidence type="ECO:0000256" key="1">
    <source>
        <dbReference type="SAM" id="MobiDB-lite"/>
    </source>
</evidence>
<dbReference type="EMBL" id="CP023747">
    <property type="protein sequence ID" value="QEV42781.1"/>
    <property type="molecule type" value="Genomic_DNA"/>
</dbReference>
<dbReference type="AlphaFoldDB" id="A0A0B5DUD2"/>
<name>A0A0B5DUD2_9ACTN</name>
<dbReference type="KEGG" id="snq:CP978_33370"/>
<reference evidence="2 4" key="2">
    <citation type="journal article" date="2016" name="Appl. Microbiol. Biotechnol.">
        <title>Exploiting the genome sequence of Streptomyces nodosus for enhanced antibiotic production.</title>
        <authorList>
            <person name="Sweeney P."/>
            <person name="Murphy C.D."/>
            <person name="Caffrey P."/>
        </authorList>
    </citation>
    <scope>NUCLEOTIDE SEQUENCE [LARGE SCALE GENOMIC DNA]</scope>
    <source>
        <strain evidence="2 4">ATCC 14899</strain>
    </source>
</reference>
<reference evidence="3 5" key="3">
    <citation type="submission" date="2017-09" db="EMBL/GenBank/DDBJ databases">
        <title>Streptomyces genome completion.</title>
        <authorList>
            <person name="Lee N."/>
            <person name="Cho B.-K."/>
        </authorList>
    </citation>
    <scope>NUCLEOTIDE SEQUENCE [LARGE SCALE GENOMIC DNA]</scope>
    <source>
        <strain evidence="3 5">ATCC 14899</strain>
    </source>
</reference>
<evidence type="ECO:0000313" key="4">
    <source>
        <dbReference type="Proteomes" id="UP000031526"/>
    </source>
</evidence>
<dbReference type="HOGENOM" id="CLU_1502680_0_0_11"/>
<proteinExistence type="predicted"/>
<feature type="compositionally biased region" description="Polar residues" evidence="1">
    <location>
        <begin position="88"/>
        <end position="98"/>
    </location>
</feature>
<feature type="compositionally biased region" description="Basic and acidic residues" evidence="1">
    <location>
        <begin position="49"/>
        <end position="60"/>
    </location>
</feature>
<evidence type="ECO:0000313" key="2">
    <source>
        <dbReference type="EMBL" id="AJE44291.1"/>
    </source>
</evidence>
<dbReference type="Proteomes" id="UP000325763">
    <property type="component" value="Chromosome"/>
</dbReference>
<keyword evidence="4" id="KW-1185">Reference proteome</keyword>
<organism evidence="2 4">
    <name type="scientific">Streptomyces nodosus</name>
    <dbReference type="NCBI Taxonomy" id="40318"/>
    <lineage>
        <taxon>Bacteria</taxon>
        <taxon>Bacillati</taxon>
        <taxon>Actinomycetota</taxon>
        <taxon>Actinomycetes</taxon>
        <taxon>Kitasatosporales</taxon>
        <taxon>Streptomycetaceae</taxon>
        <taxon>Streptomyces</taxon>
    </lineage>
</organism>